<comment type="similarity">
    <text evidence="2 3">Belongs to the peptidase M14 family.</text>
</comment>
<dbReference type="EMBL" id="CAMPGE010024440">
    <property type="protein sequence ID" value="CAI2382279.1"/>
    <property type="molecule type" value="Genomic_DNA"/>
</dbReference>
<feature type="domain" description="Peptidase M14" evidence="5">
    <location>
        <begin position="569"/>
        <end position="856"/>
    </location>
</feature>
<gene>
    <name evidence="6" type="ORF">ECRASSUSDP1_LOCUS23749</name>
</gene>
<dbReference type="InterPro" id="IPR040626">
    <property type="entry name" value="Pepdidase_M14_N"/>
</dbReference>
<evidence type="ECO:0000256" key="2">
    <source>
        <dbReference type="ARBA" id="ARBA00005988"/>
    </source>
</evidence>
<reference evidence="6" key="1">
    <citation type="submission" date="2023-07" db="EMBL/GenBank/DDBJ databases">
        <authorList>
            <consortium name="AG Swart"/>
            <person name="Singh M."/>
            <person name="Singh A."/>
            <person name="Seah K."/>
            <person name="Emmerich C."/>
        </authorList>
    </citation>
    <scope>NUCLEOTIDE SEQUENCE</scope>
    <source>
        <strain evidence="6">DP1</strain>
    </source>
</reference>
<dbReference type="GO" id="GO:0006508">
    <property type="term" value="P:proteolysis"/>
    <property type="evidence" value="ECO:0007669"/>
    <property type="project" value="InterPro"/>
</dbReference>
<keyword evidence="7" id="KW-1185">Reference proteome</keyword>
<dbReference type="Proteomes" id="UP001295684">
    <property type="component" value="Unassembled WGS sequence"/>
</dbReference>
<evidence type="ECO:0000313" key="6">
    <source>
        <dbReference type="EMBL" id="CAI2382279.1"/>
    </source>
</evidence>
<organism evidence="6 7">
    <name type="scientific">Euplotes crassus</name>
    <dbReference type="NCBI Taxonomy" id="5936"/>
    <lineage>
        <taxon>Eukaryota</taxon>
        <taxon>Sar</taxon>
        <taxon>Alveolata</taxon>
        <taxon>Ciliophora</taxon>
        <taxon>Intramacronucleata</taxon>
        <taxon>Spirotrichea</taxon>
        <taxon>Hypotrichia</taxon>
        <taxon>Euplotida</taxon>
        <taxon>Euplotidae</taxon>
        <taxon>Moneuplotes</taxon>
    </lineage>
</organism>
<dbReference type="SUPFAM" id="SSF53187">
    <property type="entry name" value="Zn-dependent exopeptidases"/>
    <property type="match status" value="1"/>
</dbReference>
<feature type="compositionally biased region" description="Polar residues" evidence="4">
    <location>
        <begin position="181"/>
        <end position="200"/>
    </location>
</feature>
<accession>A0AAD2D5R9</accession>
<evidence type="ECO:0000259" key="5">
    <source>
        <dbReference type="PROSITE" id="PS52035"/>
    </source>
</evidence>
<dbReference type="PANTHER" id="PTHR12756:SF11">
    <property type="entry name" value="CYTOSOLIC CARBOXYPEPTIDASE 1"/>
    <property type="match status" value="1"/>
</dbReference>
<name>A0AAD2D5R9_EUPCR</name>
<dbReference type="PROSITE" id="PS52035">
    <property type="entry name" value="PEPTIDASE_M14"/>
    <property type="match status" value="1"/>
</dbReference>
<dbReference type="Gene3D" id="3.40.630.10">
    <property type="entry name" value="Zn peptidases"/>
    <property type="match status" value="1"/>
</dbReference>
<evidence type="ECO:0000256" key="1">
    <source>
        <dbReference type="ARBA" id="ARBA00001947"/>
    </source>
</evidence>
<dbReference type="AlphaFoldDB" id="A0AAD2D5R9"/>
<dbReference type="Gene3D" id="2.60.40.3120">
    <property type="match status" value="1"/>
</dbReference>
<comment type="cofactor">
    <cofactor evidence="1">
        <name>Zn(2+)</name>
        <dbReference type="ChEBI" id="CHEBI:29105"/>
    </cofactor>
</comment>
<proteinExistence type="inferred from homology"/>
<comment type="caution">
    <text evidence="6">The sequence shown here is derived from an EMBL/GenBank/DDBJ whole genome shotgun (WGS) entry which is preliminary data.</text>
</comment>
<feature type="region of interest" description="Disordered" evidence="4">
    <location>
        <begin position="267"/>
        <end position="289"/>
    </location>
</feature>
<evidence type="ECO:0000256" key="4">
    <source>
        <dbReference type="SAM" id="MobiDB-lite"/>
    </source>
</evidence>
<feature type="active site" description="Proton donor/acceptor" evidence="3">
    <location>
        <position position="808"/>
    </location>
</feature>
<dbReference type="GO" id="GO:0008270">
    <property type="term" value="F:zinc ion binding"/>
    <property type="evidence" value="ECO:0007669"/>
    <property type="project" value="InterPro"/>
</dbReference>
<evidence type="ECO:0000313" key="7">
    <source>
        <dbReference type="Proteomes" id="UP001295684"/>
    </source>
</evidence>
<dbReference type="PANTHER" id="PTHR12756">
    <property type="entry name" value="CYTOSOLIC CARBOXYPEPTIDASE"/>
    <property type="match status" value="1"/>
</dbReference>
<feature type="region of interest" description="Disordered" evidence="4">
    <location>
        <begin position="181"/>
        <end position="211"/>
    </location>
</feature>
<evidence type="ECO:0000256" key="3">
    <source>
        <dbReference type="PROSITE-ProRule" id="PRU01379"/>
    </source>
</evidence>
<dbReference type="Pfam" id="PF18027">
    <property type="entry name" value="Pepdidase_M14_N"/>
    <property type="match status" value="1"/>
</dbReference>
<dbReference type="InterPro" id="IPR050821">
    <property type="entry name" value="Cytosolic_carboxypeptidase"/>
</dbReference>
<dbReference type="InterPro" id="IPR000834">
    <property type="entry name" value="Peptidase_M14"/>
</dbReference>
<dbReference type="Pfam" id="PF00246">
    <property type="entry name" value="Peptidase_M14"/>
    <property type="match status" value="1"/>
</dbReference>
<sequence length="866" mass="99923">MPLQGTKTTQLILVFLTKANLIPKFSKNIKELPDLERRLIDGQRATRTNEEYSRTVYNYDGRRRIDINSSHSPLLRNSQVQKNCQKEQNELYKMIISGEEEPAASIGLLLNDNKPKSKGSKGIDSYDKGHYGDYPKKTEFGRSKTKNSRAISTKLGKSKVIEKRKGVSSPKQLARMMKKQASSLSNTSTPVNKTQSTSFKTRGFASRENEKQMKNYQKKLLQQSIANDPMEKGIKKSNLPTIKQQKVNGAPSLRHKAKNDSKTILGKDGISKKQRLKRDTTSGSQKNKYQTEYSKLKQAGDLKWMPKLLVDTPFLAKRIKFKDRYNETDTKWAHRFSLKEDFIRREQIKHVDKFLKNSKIVYDYLEDSPYYKDLSKKYIDDKLLLQTSGRESSHNNARFKMRGLRRNIMNTGLPKLDKIYTSLNPYYVLQGEEDTTLIFESRFESGNLRKAVQLSEFEYDLFLRNDYNSQGYIQWYFFKCSNIKEGVKYTFHLKNFFKSDSLYNQGMKPLIYSKKKQEEDGIGWYRGGENICYYQNNTKKKNSSGFMSTLTFEIEFLFDNDEVYLCHCFPFTYRDCKEHLESICNDNEEKGRINMKSKIRKTEMCKSLAGNSLDLVIITNFTSSELDISKRQAAIITGRVHPGESNSSFVVQGILDFLVGNTTTAIQLRDKYVFKIIPMLNPDGVILGNYRCSLSGQDLNRQWIGATSRMFPEIYNTKLMFKKTLESRRIYLYVDCHGHSRKKNAFMYGCKSNDPDDKTMKVFPYIMSESNGAFSFDDCNFNIQKDKESTGRVVVNREYNVNNSFTLEASFLGSDMGKYKGCHFTPTQLRDIGKAFCIALNESESGEVAESILETLNERKASKADE</sequence>
<protein>
    <recommendedName>
        <fullName evidence="5">Peptidase M14 domain-containing protein</fullName>
    </recommendedName>
</protein>
<dbReference type="GO" id="GO:0004181">
    <property type="term" value="F:metallocarboxypeptidase activity"/>
    <property type="evidence" value="ECO:0007669"/>
    <property type="project" value="InterPro"/>
</dbReference>